<dbReference type="eggNOG" id="COG3868">
    <property type="taxonomic scope" value="Bacteria"/>
</dbReference>
<dbReference type="OrthoDB" id="10730at2"/>
<protein>
    <recommendedName>
        <fullName evidence="1">Glycoside-hydrolase family GH114 TIM-barrel domain-containing protein</fullName>
    </recommendedName>
</protein>
<sequence length="274" mass="31207">MVTFSLFGHKIALGKISNQVSSWACYYGVQDKTSQLEGFGLLISAVGGQNPAPLREKGMKVLVYVSLGEVHADSPYYAEAEKLGLLMRYNENWDSWVVDVRRPEWREMLLTRIIPDSLAGGYDGLFFDTLDSPIDMQRRDPDTYKGTERSCVELVKEIRRKYPKLLLCQNRGFEIIRRTAPYLDYLLIEGLSSTMDLSTQLRSDVPKPDRDFLLATTEAAMRENSKLVVLSLDYSPAEDVEAVDKAYDFSRKQGFVPYVSTPELNEVYLHNSNF</sequence>
<organism evidence="2 3">
    <name type="scientific">Maridesulfovibrio hydrothermalis AM13 = DSM 14728</name>
    <dbReference type="NCBI Taxonomy" id="1121451"/>
    <lineage>
        <taxon>Bacteria</taxon>
        <taxon>Pseudomonadati</taxon>
        <taxon>Thermodesulfobacteriota</taxon>
        <taxon>Desulfovibrionia</taxon>
        <taxon>Desulfovibrionales</taxon>
        <taxon>Desulfovibrionaceae</taxon>
        <taxon>Maridesulfovibrio</taxon>
    </lineage>
</organism>
<dbReference type="PATRIC" id="fig|1121451.3.peg.2060"/>
<dbReference type="EMBL" id="FO203522">
    <property type="protein sequence ID" value="CCO24101.1"/>
    <property type="molecule type" value="Genomic_DNA"/>
</dbReference>
<dbReference type="InterPro" id="IPR004352">
    <property type="entry name" value="GH114_TIM-barrel"/>
</dbReference>
<evidence type="ECO:0000259" key="1">
    <source>
        <dbReference type="Pfam" id="PF03537"/>
    </source>
</evidence>
<reference evidence="2 3" key="1">
    <citation type="submission" date="2012-10" db="EMBL/GenBank/DDBJ databases">
        <authorList>
            <person name="Genoscope - CEA"/>
        </authorList>
    </citation>
    <scope>NUCLEOTIDE SEQUENCE [LARGE SCALE GENOMIC DNA]</scope>
    <source>
        <strain evidence="3">AM13 / DSM 14728</strain>
    </source>
</reference>
<dbReference type="RefSeq" id="WP_015336702.1">
    <property type="nucleotide sequence ID" value="NC_020055.1"/>
</dbReference>
<dbReference type="Pfam" id="PF03537">
    <property type="entry name" value="Glyco_hydro_114"/>
    <property type="match status" value="1"/>
</dbReference>
<dbReference type="PANTHER" id="PTHR35882">
    <property type="entry name" value="PELA"/>
    <property type="match status" value="1"/>
</dbReference>
<dbReference type="Proteomes" id="UP000010808">
    <property type="component" value="Chromosome"/>
</dbReference>
<dbReference type="Gene3D" id="3.20.20.70">
    <property type="entry name" value="Aldolase class I"/>
    <property type="match status" value="1"/>
</dbReference>
<feature type="domain" description="Glycoside-hydrolase family GH114 TIM-barrel" evidence="1">
    <location>
        <begin position="52"/>
        <end position="265"/>
    </location>
</feature>
<dbReference type="PANTHER" id="PTHR35882:SF2">
    <property type="entry name" value="PELA"/>
    <property type="match status" value="1"/>
</dbReference>
<accession>L0REX2</accession>
<dbReference type="HOGENOM" id="CLU_067038_1_0_7"/>
<evidence type="ECO:0000313" key="2">
    <source>
        <dbReference type="EMBL" id="CCO24101.1"/>
    </source>
</evidence>
<name>L0REX2_9BACT</name>
<proteinExistence type="predicted"/>
<dbReference type="STRING" id="1121451.DESAM_21828"/>
<gene>
    <name evidence="2" type="ORF">DESAM_21828</name>
</gene>
<dbReference type="InterPro" id="IPR017853">
    <property type="entry name" value="GH"/>
</dbReference>
<evidence type="ECO:0000313" key="3">
    <source>
        <dbReference type="Proteomes" id="UP000010808"/>
    </source>
</evidence>
<dbReference type="AlphaFoldDB" id="L0REX2"/>
<dbReference type="InterPro" id="IPR013785">
    <property type="entry name" value="Aldolase_TIM"/>
</dbReference>
<dbReference type="KEGG" id="dhy:DESAM_21828"/>
<dbReference type="SUPFAM" id="SSF51445">
    <property type="entry name" value="(Trans)glycosidases"/>
    <property type="match status" value="1"/>
</dbReference>
<keyword evidence="3" id="KW-1185">Reference proteome</keyword>